<proteinExistence type="predicted"/>
<sequence length="163" mass="18957">MWVLETEMVKEEQSSGMKAGVMLDGGIKGGSSIWVLDSWISSCVRVQWRLEMSSMKMMKETGLVFNLLQANLVDWNIHTYGHIDKELRAELEQVLSHEESLWFQKSRSRWIESGDRNTRYFHASVMQRRLHNAITALKDDNGDWCSDVEVLKSKAVNFYSFVY</sequence>
<evidence type="ECO:0000313" key="2">
    <source>
        <dbReference type="Proteomes" id="UP001472677"/>
    </source>
</evidence>
<name>A0ABR2EDH7_9ROSI</name>
<protein>
    <submittedName>
        <fullName evidence="1">Uncharacterized protein</fullName>
    </submittedName>
</protein>
<dbReference type="EMBL" id="JBBPBM010000015">
    <property type="protein sequence ID" value="KAK8558699.1"/>
    <property type="molecule type" value="Genomic_DNA"/>
</dbReference>
<comment type="caution">
    <text evidence="1">The sequence shown here is derived from an EMBL/GenBank/DDBJ whole genome shotgun (WGS) entry which is preliminary data.</text>
</comment>
<accession>A0ABR2EDH7</accession>
<dbReference type="Proteomes" id="UP001472677">
    <property type="component" value="Unassembled WGS sequence"/>
</dbReference>
<evidence type="ECO:0000313" key="1">
    <source>
        <dbReference type="EMBL" id="KAK8558699.1"/>
    </source>
</evidence>
<reference evidence="1 2" key="1">
    <citation type="journal article" date="2024" name="G3 (Bethesda)">
        <title>Genome assembly of Hibiscus sabdariffa L. provides insights into metabolisms of medicinal natural products.</title>
        <authorList>
            <person name="Kim T."/>
        </authorList>
    </citation>
    <scope>NUCLEOTIDE SEQUENCE [LARGE SCALE GENOMIC DNA]</scope>
    <source>
        <strain evidence="1">TK-2024</strain>
        <tissue evidence="1">Old leaves</tissue>
    </source>
</reference>
<keyword evidence="2" id="KW-1185">Reference proteome</keyword>
<gene>
    <name evidence="1" type="ORF">V6N12_041999</name>
</gene>
<organism evidence="1 2">
    <name type="scientific">Hibiscus sabdariffa</name>
    <name type="common">roselle</name>
    <dbReference type="NCBI Taxonomy" id="183260"/>
    <lineage>
        <taxon>Eukaryota</taxon>
        <taxon>Viridiplantae</taxon>
        <taxon>Streptophyta</taxon>
        <taxon>Embryophyta</taxon>
        <taxon>Tracheophyta</taxon>
        <taxon>Spermatophyta</taxon>
        <taxon>Magnoliopsida</taxon>
        <taxon>eudicotyledons</taxon>
        <taxon>Gunneridae</taxon>
        <taxon>Pentapetalae</taxon>
        <taxon>rosids</taxon>
        <taxon>malvids</taxon>
        <taxon>Malvales</taxon>
        <taxon>Malvaceae</taxon>
        <taxon>Malvoideae</taxon>
        <taxon>Hibiscus</taxon>
    </lineage>
</organism>